<dbReference type="Proteomes" id="UP000318081">
    <property type="component" value="Chromosome"/>
</dbReference>
<sequence length="357" mass="39224">MRSFSPLLSCLAPLVLGSLSLFAVSSVAVSSVSAQQVERPVQLIFDTDIGNDCDDVMAVGVIHSLQSRGECELLAVTITKDNPLAAAFTDALNTFYGRGEIPIGVCDSGVTPEKGKFNVLAEQKDGGRLRYEHDLRSGEDAPDAVDLLRRTLAGAEDHSIVIAQVGFSTNLANLLRSGPDEHSKLSGVDLVKQKVRLLSAMAGAFTKIPNNKGELYDHREYNVVKDLESAKYLAEHWPVPIVWSGFEIGLNLRYPHESIEKDFGYVEHHPVAEAYVLYNPPPHDRPTWDLTSVLHAVRPDRGYFDLSPPGQVTVDKDGLTTFEPADDGRDRYLILREEQKARATEALVHLTSQPPSK</sequence>
<evidence type="ECO:0000313" key="4">
    <source>
        <dbReference type="Proteomes" id="UP000318081"/>
    </source>
</evidence>
<dbReference type="InterPro" id="IPR001910">
    <property type="entry name" value="Inosine/uridine_hydrolase_dom"/>
</dbReference>
<evidence type="ECO:0000313" key="3">
    <source>
        <dbReference type="EMBL" id="QDV82531.1"/>
    </source>
</evidence>
<dbReference type="InterPro" id="IPR036452">
    <property type="entry name" value="Ribo_hydro-like"/>
</dbReference>
<dbReference type="EMBL" id="CP036432">
    <property type="protein sequence ID" value="QDV82531.1"/>
    <property type="molecule type" value="Genomic_DNA"/>
</dbReference>
<dbReference type="PANTHER" id="PTHR43264:SF1">
    <property type="entry name" value="INOSINE_URIDINE-PREFERRING NUCLEOSIDE HYDROLASE DOMAIN-CONTAINING PROTEIN"/>
    <property type="match status" value="1"/>
</dbReference>
<keyword evidence="3" id="KW-0378">Hydrolase</keyword>
<keyword evidence="1" id="KW-0732">Signal</keyword>
<dbReference type="Gene3D" id="3.90.245.10">
    <property type="entry name" value="Ribonucleoside hydrolase-like"/>
    <property type="match status" value="1"/>
</dbReference>
<feature type="signal peptide" evidence="1">
    <location>
        <begin position="1"/>
        <end position="23"/>
    </location>
</feature>
<keyword evidence="4" id="KW-1185">Reference proteome</keyword>
<accession>A0ABX5XPI2</accession>
<evidence type="ECO:0000256" key="1">
    <source>
        <dbReference type="SAM" id="SignalP"/>
    </source>
</evidence>
<dbReference type="PANTHER" id="PTHR43264">
    <property type="match status" value="1"/>
</dbReference>
<organism evidence="3 4">
    <name type="scientific">Stieleria magnilauensis</name>
    <dbReference type="NCBI Taxonomy" id="2527963"/>
    <lineage>
        <taxon>Bacteria</taxon>
        <taxon>Pseudomonadati</taxon>
        <taxon>Planctomycetota</taxon>
        <taxon>Planctomycetia</taxon>
        <taxon>Pirellulales</taxon>
        <taxon>Pirellulaceae</taxon>
        <taxon>Stieleria</taxon>
    </lineage>
</organism>
<feature type="domain" description="Inosine/uridine-preferring nucleoside hydrolase" evidence="2">
    <location>
        <begin position="43"/>
        <end position="261"/>
    </location>
</feature>
<protein>
    <submittedName>
        <fullName evidence="3">Inosine-uridine preferring nucleoside hydrolase</fullName>
    </submittedName>
</protein>
<evidence type="ECO:0000259" key="2">
    <source>
        <dbReference type="Pfam" id="PF01156"/>
    </source>
</evidence>
<reference evidence="3 4" key="1">
    <citation type="submission" date="2019-02" db="EMBL/GenBank/DDBJ databases">
        <title>Deep-cultivation of Planctomycetes and their phenomic and genomic characterization uncovers novel biology.</title>
        <authorList>
            <person name="Wiegand S."/>
            <person name="Jogler M."/>
            <person name="Boedeker C."/>
            <person name="Pinto D."/>
            <person name="Vollmers J."/>
            <person name="Rivas-Marin E."/>
            <person name="Kohn T."/>
            <person name="Peeters S.H."/>
            <person name="Heuer A."/>
            <person name="Rast P."/>
            <person name="Oberbeckmann S."/>
            <person name="Bunk B."/>
            <person name="Jeske O."/>
            <person name="Meyerdierks A."/>
            <person name="Storesund J.E."/>
            <person name="Kallscheuer N."/>
            <person name="Luecker S."/>
            <person name="Lage O.M."/>
            <person name="Pohl T."/>
            <person name="Merkel B.J."/>
            <person name="Hornburger P."/>
            <person name="Mueller R.-W."/>
            <person name="Bruemmer F."/>
            <person name="Labrenz M."/>
            <person name="Spormann A.M."/>
            <person name="Op den Camp H."/>
            <person name="Overmann J."/>
            <person name="Amann R."/>
            <person name="Jetten M.S.M."/>
            <person name="Mascher T."/>
            <person name="Medema M.H."/>
            <person name="Devos D.P."/>
            <person name="Kaster A.-K."/>
            <person name="Ovreas L."/>
            <person name="Rohde M."/>
            <person name="Galperin M.Y."/>
            <person name="Jogler C."/>
        </authorList>
    </citation>
    <scope>NUCLEOTIDE SEQUENCE [LARGE SCALE GENOMIC DNA]</scope>
    <source>
        <strain evidence="3 4">TBK1r</strain>
    </source>
</reference>
<dbReference type="Pfam" id="PF01156">
    <property type="entry name" value="IU_nuc_hydro"/>
    <property type="match status" value="1"/>
</dbReference>
<dbReference type="GO" id="GO:0016787">
    <property type="term" value="F:hydrolase activity"/>
    <property type="evidence" value="ECO:0007669"/>
    <property type="project" value="UniProtKB-KW"/>
</dbReference>
<gene>
    <name evidence="3" type="ORF">TBK1r_14620</name>
</gene>
<dbReference type="CDD" id="cd02652">
    <property type="entry name" value="nuc_hydro_2"/>
    <property type="match status" value="1"/>
</dbReference>
<name>A0ABX5XPI2_9BACT</name>
<dbReference type="RefSeq" id="WP_145208467.1">
    <property type="nucleotide sequence ID" value="NZ_CP036432.1"/>
</dbReference>
<proteinExistence type="predicted"/>
<dbReference type="SUPFAM" id="SSF53590">
    <property type="entry name" value="Nucleoside hydrolase"/>
    <property type="match status" value="1"/>
</dbReference>
<feature type="chain" id="PRO_5047230760" evidence="1">
    <location>
        <begin position="24"/>
        <end position="357"/>
    </location>
</feature>